<dbReference type="Pfam" id="PF02518">
    <property type="entry name" value="HATPase_c"/>
    <property type="match status" value="1"/>
</dbReference>
<dbReference type="GO" id="GO:0016020">
    <property type="term" value="C:membrane"/>
    <property type="evidence" value="ECO:0007669"/>
    <property type="project" value="InterPro"/>
</dbReference>
<dbReference type="SUPFAM" id="SSF55785">
    <property type="entry name" value="PYP-like sensor domain (PAS domain)"/>
    <property type="match status" value="1"/>
</dbReference>
<evidence type="ECO:0000256" key="7">
    <source>
        <dbReference type="ARBA" id="ARBA00022840"/>
    </source>
</evidence>
<accession>F0TAL4</accession>
<dbReference type="InterPro" id="IPR003660">
    <property type="entry name" value="HAMP_dom"/>
</dbReference>
<sequence length="685" mass="77169" precursor="true">MKLRSKTLIYSGIIITLLILILLLISQFVFLSTSQDYEQRYSNHVLKDELSGLNQTIFAMNETARDWSQWDDAYDYLNGNNPSFATDDLNPQTFKRLDLNLIMYVDTNGNIKYGKAYNLENNESMSLPENLSSFSNESQILQSNNMQGYYGLLSLPEGPMIIISKPVLTGHDQGPSPGTLIMGRYLTQTELNKLINIPNSTLSIQSYSSANTSPEYKTILPHLSNATPTSFKVLGGNSIAAYGLLNDIYGNPSIIVKSEMARTLYHSYLNSVFYFVGSILLVGILFVILALYVLDKNVLNRLDKLIGEIVDIGKAGDIKRRVTVSGDDELSALASSINSSLFSLQKYEKDLETSEKKYRNIFENTGTAMLIAEDDLTISLVNKTFENMLGLKKSDIIGNNWIKLVVPEQRAEVQRYHSTHSDDNTEMSLKTYDVEIKVNNEAKYFFATFDFIPGTKKSLISLIDITDRKMAETLLKSSLKEKELLLREIHHRVKNSLQIIASLLSLQASEFDDPIIKESYSESENRIHSIALVHEILYNSTDISEINIREYIEALIENILYSYDVDTNNITLDVEVEEHDLGIETSIPLGLIITELLSNSIKHAFKDGKGKIELKLSKLNDEYELILGDNGVGLPKGFDISSTTTLGILLVNQLVNQLEGNVEVNINQGTQYIIHFKELKYKKRL</sequence>
<dbReference type="GO" id="GO:0004673">
    <property type="term" value="F:protein histidine kinase activity"/>
    <property type="evidence" value="ECO:0007669"/>
    <property type="project" value="UniProtKB-EC"/>
</dbReference>
<dbReference type="InterPro" id="IPR013767">
    <property type="entry name" value="PAS_fold"/>
</dbReference>
<dbReference type="PANTHER" id="PTHR41523:SF8">
    <property type="entry name" value="ETHYLENE RESPONSE SENSOR PROTEIN"/>
    <property type="match status" value="1"/>
</dbReference>
<dbReference type="PROSITE" id="PS50885">
    <property type="entry name" value="HAMP"/>
    <property type="match status" value="1"/>
</dbReference>
<feature type="domain" description="PAS" evidence="10">
    <location>
        <begin position="354"/>
        <end position="415"/>
    </location>
</feature>
<name>F0TAL4_METLA</name>
<keyword evidence="13" id="KW-1185">Reference proteome</keyword>
<keyword evidence="4" id="KW-0808">Transferase</keyword>
<evidence type="ECO:0000256" key="3">
    <source>
        <dbReference type="ARBA" id="ARBA00022553"/>
    </source>
</evidence>
<dbReference type="GO" id="GO:0007165">
    <property type="term" value="P:signal transduction"/>
    <property type="evidence" value="ECO:0007669"/>
    <property type="project" value="InterPro"/>
</dbReference>
<dbReference type="CDD" id="cd06225">
    <property type="entry name" value="HAMP"/>
    <property type="match status" value="1"/>
</dbReference>
<dbReference type="Gene3D" id="3.30.450.20">
    <property type="entry name" value="PAS domain"/>
    <property type="match status" value="1"/>
</dbReference>
<comment type="catalytic activity">
    <reaction evidence="1">
        <text>ATP + protein L-histidine = ADP + protein N-phospho-L-histidine.</text>
        <dbReference type="EC" id="2.7.13.3"/>
    </reaction>
</comment>
<evidence type="ECO:0000259" key="9">
    <source>
        <dbReference type="PROSITE" id="PS50109"/>
    </source>
</evidence>
<dbReference type="PANTHER" id="PTHR41523">
    <property type="entry name" value="TWO-COMPONENT SYSTEM SENSOR PROTEIN"/>
    <property type="match status" value="1"/>
</dbReference>
<proteinExistence type="predicted"/>
<feature type="transmembrane region" description="Helical" evidence="8">
    <location>
        <begin position="272"/>
        <end position="294"/>
    </location>
</feature>
<dbReference type="eggNOG" id="arCOG02336">
    <property type="taxonomic scope" value="Archaea"/>
</dbReference>
<evidence type="ECO:0000259" key="10">
    <source>
        <dbReference type="PROSITE" id="PS50112"/>
    </source>
</evidence>
<reference evidence="12 13" key="2">
    <citation type="journal article" date="2014" name="Int. J. Syst. Evol. Microbiol.">
        <title>Methanobacterium paludis sp. nov. and a novel strain of Methanobacterium lacus isolated from northern peatlands.</title>
        <authorList>
            <person name="Cadillo-Quiroz H."/>
            <person name="Brauer S.L."/>
            <person name="Goodson N."/>
            <person name="Yavitt J.B."/>
            <person name="Zinder S.H."/>
        </authorList>
    </citation>
    <scope>NUCLEOTIDE SEQUENCE [LARGE SCALE GENOMIC DNA]</scope>
    <source>
        <strain evidence="12 13">AL-21</strain>
    </source>
</reference>
<keyword evidence="6 12" id="KW-0418">Kinase</keyword>
<evidence type="ECO:0000313" key="13">
    <source>
        <dbReference type="Proteomes" id="UP000007490"/>
    </source>
</evidence>
<evidence type="ECO:0000256" key="6">
    <source>
        <dbReference type="ARBA" id="ARBA00022777"/>
    </source>
</evidence>
<dbReference type="InterPro" id="IPR000014">
    <property type="entry name" value="PAS"/>
</dbReference>
<dbReference type="Proteomes" id="UP000007490">
    <property type="component" value="Chromosome"/>
</dbReference>
<dbReference type="InterPro" id="IPR035965">
    <property type="entry name" value="PAS-like_dom_sf"/>
</dbReference>
<reference evidence="13" key="1">
    <citation type="submission" date="2011-02" db="EMBL/GenBank/DDBJ databases">
        <title>Complete sequence of Methanobacterium sp. AL-21.</title>
        <authorList>
            <consortium name="US DOE Joint Genome Institute"/>
            <person name="Lucas S."/>
            <person name="Copeland A."/>
            <person name="Lapidus A."/>
            <person name="Cheng J.-F."/>
            <person name="Goodwin L."/>
            <person name="Pitluck S."/>
            <person name="Chertkov O."/>
            <person name="Detter J.C."/>
            <person name="Han C."/>
            <person name="Tapia R."/>
            <person name="Land M."/>
            <person name="Hauser L."/>
            <person name="Kyrpides N."/>
            <person name="Ivanova N."/>
            <person name="Mikhailova N."/>
            <person name="Pagani I."/>
            <person name="Cadillo-Quiroz H."/>
            <person name="Imachi H."/>
            <person name="Zinder S."/>
            <person name="Liu W."/>
            <person name="Woyke T."/>
        </authorList>
    </citation>
    <scope>NUCLEOTIDE SEQUENCE [LARGE SCALE GENOMIC DNA]</scope>
    <source>
        <strain evidence="13">AL-21</strain>
    </source>
</reference>
<dbReference type="GO" id="GO:0005524">
    <property type="term" value="F:ATP binding"/>
    <property type="evidence" value="ECO:0007669"/>
    <property type="project" value="UniProtKB-KW"/>
</dbReference>
<dbReference type="GO" id="GO:0006355">
    <property type="term" value="P:regulation of DNA-templated transcription"/>
    <property type="evidence" value="ECO:0007669"/>
    <property type="project" value="InterPro"/>
</dbReference>
<dbReference type="eggNOG" id="arCOG04446">
    <property type="taxonomic scope" value="Archaea"/>
</dbReference>
<feature type="transmembrane region" description="Helical" evidence="8">
    <location>
        <begin position="7"/>
        <end position="30"/>
    </location>
</feature>
<dbReference type="CDD" id="cd00130">
    <property type="entry name" value="PAS"/>
    <property type="match status" value="1"/>
</dbReference>
<dbReference type="SUPFAM" id="SSF55874">
    <property type="entry name" value="ATPase domain of HSP90 chaperone/DNA topoisomerase II/histidine kinase"/>
    <property type="match status" value="1"/>
</dbReference>
<dbReference type="InterPro" id="IPR011495">
    <property type="entry name" value="Sig_transdc_His_kin_sub2_dim/P"/>
</dbReference>
<evidence type="ECO:0000256" key="4">
    <source>
        <dbReference type="ARBA" id="ARBA00022679"/>
    </source>
</evidence>
<dbReference type="SMART" id="SM00091">
    <property type="entry name" value="PAS"/>
    <property type="match status" value="1"/>
</dbReference>
<dbReference type="PROSITE" id="PS50109">
    <property type="entry name" value="HIS_KIN"/>
    <property type="match status" value="1"/>
</dbReference>
<evidence type="ECO:0000256" key="2">
    <source>
        <dbReference type="ARBA" id="ARBA00012438"/>
    </source>
</evidence>
<dbReference type="Pfam" id="PF05228">
    <property type="entry name" value="CHASE4"/>
    <property type="match status" value="1"/>
</dbReference>
<evidence type="ECO:0000313" key="12">
    <source>
        <dbReference type="EMBL" id="ADZ10086.1"/>
    </source>
</evidence>
<gene>
    <name evidence="12" type="ordered locus">Metbo_1865</name>
</gene>
<keyword evidence="8" id="KW-0812">Transmembrane</keyword>
<evidence type="ECO:0000259" key="11">
    <source>
        <dbReference type="PROSITE" id="PS50885"/>
    </source>
</evidence>
<dbReference type="SMART" id="SM00387">
    <property type="entry name" value="HATPase_c"/>
    <property type="match status" value="1"/>
</dbReference>
<dbReference type="AlphaFoldDB" id="F0TAL4"/>
<organism evidence="12 13">
    <name type="scientific">Methanobacterium lacus (strain AL-21)</name>
    <dbReference type="NCBI Taxonomy" id="877455"/>
    <lineage>
        <taxon>Archaea</taxon>
        <taxon>Methanobacteriati</taxon>
        <taxon>Methanobacteriota</taxon>
        <taxon>Methanomada group</taxon>
        <taxon>Methanobacteria</taxon>
        <taxon>Methanobacteriales</taxon>
        <taxon>Methanobacteriaceae</taxon>
        <taxon>Methanobacterium</taxon>
    </lineage>
</organism>
<keyword evidence="8" id="KW-1133">Transmembrane helix</keyword>
<keyword evidence="8" id="KW-0472">Membrane</keyword>
<dbReference type="Pfam" id="PF00989">
    <property type="entry name" value="PAS"/>
    <property type="match status" value="1"/>
</dbReference>
<dbReference type="GeneID" id="24964580"/>
<keyword evidence="3" id="KW-0597">Phosphoprotein</keyword>
<dbReference type="Pfam" id="PF07568">
    <property type="entry name" value="HisKA_2"/>
    <property type="match status" value="1"/>
</dbReference>
<dbReference type="OrthoDB" id="8127at2157"/>
<feature type="domain" description="HAMP" evidence="11">
    <location>
        <begin position="296"/>
        <end position="349"/>
    </location>
</feature>
<dbReference type="InterPro" id="IPR005467">
    <property type="entry name" value="His_kinase_dom"/>
</dbReference>
<dbReference type="HOGENOM" id="CLU_009587_1_0_2"/>
<protein>
    <recommendedName>
        <fullName evidence="2">histidine kinase</fullName>
        <ecNumber evidence="2">2.7.13.3</ecNumber>
    </recommendedName>
</protein>
<dbReference type="Gene3D" id="6.10.340.10">
    <property type="match status" value="1"/>
</dbReference>
<evidence type="ECO:0000256" key="8">
    <source>
        <dbReference type="SAM" id="Phobius"/>
    </source>
</evidence>
<evidence type="ECO:0000256" key="5">
    <source>
        <dbReference type="ARBA" id="ARBA00022741"/>
    </source>
</evidence>
<dbReference type="Gene3D" id="3.30.565.10">
    <property type="entry name" value="Histidine kinase-like ATPase, C-terminal domain"/>
    <property type="match status" value="1"/>
</dbReference>
<dbReference type="InterPro" id="IPR003594">
    <property type="entry name" value="HATPase_dom"/>
</dbReference>
<dbReference type="InterPro" id="IPR036890">
    <property type="entry name" value="HATPase_C_sf"/>
</dbReference>
<feature type="domain" description="Histidine kinase" evidence="9">
    <location>
        <begin position="488"/>
        <end position="680"/>
    </location>
</feature>
<dbReference type="RefSeq" id="WP_013645437.1">
    <property type="nucleotide sequence ID" value="NC_015216.1"/>
</dbReference>
<evidence type="ECO:0000256" key="1">
    <source>
        <dbReference type="ARBA" id="ARBA00000085"/>
    </source>
</evidence>
<dbReference type="InterPro" id="IPR007892">
    <property type="entry name" value="CHASE4"/>
</dbReference>
<keyword evidence="7" id="KW-0067">ATP-binding</keyword>
<dbReference type="EC" id="2.7.13.3" evidence="2"/>
<dbReference type="EMBL" id="CP002551">
    <property type="protein sequence ID" value="ADZ10086.1"/>
    <property type="molecule type" value="Genomic_DNA"/>
</dbReference>
<dbReference type="NCBIfam" id="TIGR00229">
    <property type="entry name" value="sensory_box"/>
    <property type="match status" value="1"/>
</dbReference>
<keyword evidence="5" id="KW-0547">Nucleotide-binding</keyword>
<dbReference type="KEGG" id="mel:Metbo_1865"/>
<dbReference type="eggNOG" id="arCOG02335">
    <property type="taxonomic scope" value="Archaea"/>
</dbReference>
<dbReference type="STRING" id="877455.Metbo_1865"/>
<dbReference type="Pfam" id="PF00672">
    <property type="entry name" value="HAMP"/>
    <property type="match status" value="1"/>
</dbReference>
<dbReference type="PROSITE" id="PS50112">
    <property type="entry name" value="PAS"/>
    <property type="match status" value="1"/>
</dbReference>